<reference evidence="1 2" key="1">
    <citation type="journal article" date="2019" name="bioRxiv">
        <title>Bacteria contribute to plant secondary compound degradation in a generalist herbivore system.</title>
        <authorList>
            <person name="Francoeur C.B."/>
            <person name="Khadempour L."/>
            <person name="Moreira-Soto R.D."/>
            <person name="Gotting K."/>
            <person name="Book A.J."/>
            <person name="Pinto-Tomas A.A."/>
            <person name="Keefover-Ring K."/>
            <person name="Currie C.R."/>
        </authorList>
    </citation>
    <scope>NUCLEOTIDE SEQUENCE [LARGE SCALE GENOMIC DNA]</scope>
    <source>
        <strain evidence="1">Acro-835</strain>
    </source>
</reference>
<accession>A0ABX0REV2</accession>
<dbReference type="Proteomes" id="UP001515683">
    <property type="component" value="Unassembled WGS sequence"/>
</dbReference>
<sequence length="246" mass="29022">MKIDKGNSFGCKQVLFISQTYHAEGGVFSEKDFNVVESDNVKIKSTMEYCDSLLYDADQIIKKRRLDCEVEINSRWEEHEREKIEATHREEKIRQAETKKQSVNFLEKSREVIKRWTEEKEKEKIYLQNKSQEMVFEAIYKLMKEAPDRKKIKTLLSHLKLEAPEGEPTVLMCHERQEKKIRDCLNVLEIVQWQVKVDIDCSEYELRLITKDEDLWISWDALMSLCHRDALHPPGKDIPGGDKISC</sequence>
<keyword evidence="2" id="KW-1185">Reference proteome</keyword>
<dbReference type="InterPro" id="IPR009335">
    <property type="entry name" value="T3SS_HrpE/ATPase_suE"/>
</dbReference>
<protein>
    <submittedName>
        <fullName evidence="1">Uncharacterized protein</fullName>
    </submittedName>
</protein>
<proteinExistence type="predicted"/>
<evidence type="ECO:0000313" key="1">
    <source>
        <dbReference type="EMBL" id="NIF23284.1"/>
    </source>
</evidence>
<evidence type="ECO:0000313" key="2">
    <source>
        <dbReference type="Proteomes" id="UP001515683"/>
    </source>
</evidence>
<gene>
    <name evidence="1" type="ORF">F3J40_17005</name>
</gene>
<organism evidence="1 2">
    <name type="scientific">Candidatus Pantoea multigeneris</name>
    <dbReference type="NCBI Taxonomy" id="2608357"/>
    <lineage>
        <taxon>Bacteria</taxon>
        <taxon>Pseudomonadati</taxon>
        <taxon>Pseudomonadota</taxon>
        <taxon>Gammaproteobacteria</taxon>
        <taxon>Enterobacterales</taxon>
        <taxon>Erwiniaceae</taxon>
        <taxon>Pantoea</taxon>
    </lineage>
</organism>
<comment type="caution">
    <text evidence="1">The sequence shown here is derived from an EMBL/GenBank/DDBJ whole genome shotgun (WGS) entry which is preliminary data.</text>
</comment>
<name>A0ABX0REV2_9GAMM</name>
<dbReference type="Pfam" id="PF06188">
    <property type="entry name" value="HrpE"/>
    <property type="match status" value="1"/>
</dbReference>
<dbReference type="EMBL" id="VWXF01000007">
    <property type="protein sequence ID" value="NIF23284.1"/>
    <property type="molecule type" value="Genomic_DNA"/>
</dbReference>
<dbReference type="RefSeq" id="WP_167016462.1">
    <property type="nucleotide sequence ID" value="NZ_VWXF01000007.1"/>
</dbReference>